<feature type="transmembrane region" description="Helical" evidence="15">
    <location>
        <begin position="223"/>
        <end position="245"/>
    </location>
</feature>
<dbReference type="Gene3D" id="3.30.565.10">
    <property type="entry name" value="Histidine kinase-like ATPase, C-terminal domain"/>
    <property type="match status" value="1"/>
</dbReference>
<dbReference type="CDD" id="cd00082">
    <property type="entry name" value="HisKA"/>
    <property type="match status" value="1"/>
</dbReference>
<evidence type="ECO:0000259" key="16">
    <source>
        <dbReference type="PROSITE" id="PS50109"/>
    </source>
</evidence>
<evidence type="ECO:0000256" key="4">
    <source>
        <dbReference type="ARBA" id="ARBA00022475"/>
    </source>
</evidence>
<dbReference type="EC" id="2.7.13.3" evidence="3"/>
<keyword evidence="7 15" id="KW-0812">Transmembrane</keyword>
<evidence type="ECO:0000256" key="1">
    <source>
        <dbReference type="ARBA" id="ARBA00000085"/>
    </source>
</evidence>
<dbReference type="GO" id="GO:0000155">
    <property type="term" value="F:phosphorelay sensor kinase activity"/>
    <property type="evidence" value="ECO:0007669"/>
    <property type="project" value="InterPro"/>
</dbReference>
<dbReference type="SMART" id="SM00388">
    <property type="entry name" value="HisKA"/>
    <property type="match status" value="1"/>
</dbReference>
<gene>
    <name evidence="18" type="ORF">EQM06_09065</name>
</gene>
<dbReference type="Pfam" id="PF02518">
    <property type="entry name" value="HATPase_c"/>
    <property type="match status" value="1"/>
</dbReference>
<evidence type="ECO:0000256" key="9">
    <source>
        <dbReference type="ARBA" id="ARBA00022777"/>
    </source>
</evidence>
<dbReference type="RefSeq" id="WP_128746081.1">
    <property type="nucleotide sequence ID" value="NZ_CP035281.1"/>
</dbReference>
<keyword evidence="10" id="KW-0067">ATP-binding</keyword>
<dbReference type="SMART" id="SM00387">
    <property type="entry name" value="HATPase_c"/>
    <property type="match status" value="1"/>
</dbReference>
<dbReference type="AlphaFoldDB" id="A0A410PWN2"/>
<name>A0A410PWN2_9FIRM</name>
<dbReference type="PANTHER" id="PTHR45528:SF1">
    <property type="entry name" value="SENSOR HISTIDINE KINASE CPXA"/>
    <property type="match status" value="1"/>
</dbReference>
<dbReference type="InterPro" id="IPR004358">
    <property type="entry name" value="Sig_transdc_His_kin-like_C"/>
</dbReference>
<dbReference type="PRINTS" id="PR00344">
    <property type="entry name" value="BCTRLSENSOR"/>
</dbReference>
<dbReference type="PROSITE" id="PS50109">
    <property type="entry name" value="HIS_KIN"/>
    <property type="match status" value="1"/>
</dbReference>
<evidence type="ECO:0000256" key="7">
    <source>
        <dbReference type="ARBA" id="ARBA00022692"/>
    </source>
</evidence>
<dbReference type="InterPro" id="IPR050398">
    <property type="entry name" value="HssS/ArlS-like"/>
</dbReference>
<dbReference type="EMBL" id="CP035281">
    <property type="protein sequence ID" value="QAT43353.1"/>
    <property type="molecule type" value="Genomic_DNA"/>
</dbReference>
<feature type="coiled-coil region" evidence="14">
    <location>
        <begin position="287"/>
        <end position="314"/>
    </location>
</feature>
<evidence type="ECO:0000256" key="10">
    <source>
        <dbReference type="ARBA" id="ARBA00022840"/>
    </source>
</evidence>
<dbReference type="SUPFAM" id="SSF47384">
    <property type="entry name" value="Homodimeric domain of signal transducing histidine kinase"/>
    <property type="match status" value="1"/>
</dbReference>
<keyword evidence="5" id="KW-0597">Phosphoprotein</keyword>
<keyword evidence="4" id="KW-1003">Cell membrane</keyword>
<dbReference type="PROSITE" id="PS50885">
    <property type="entry name" value="HAMP"/>
    <property type="match status" value="1"/>
</dbReference>
<dbReference type="OrthoDB" id="335833at2"/>
<keyword evidence="11 15" id="KW-1133">Transmembrane helix</keyword>
<evidence type="ECO:0000259" key="17">
    <source>
        <dbReference type="PROSITE" id="PS50885"/>
    </source>
</evidence>
<dbReference type="GO" id="GO:0005524">
    <property type="term" value="F:ATP binding"/>
    <property type="evidence" value="ECO:0007669"/>
    <property type="project" value="UniProtKB-KW"/>
</dbReference>
<reference evidence="18 19" key="1">
    <citation type="submission" date="2019-01" db="EMBL/GenBank/DDBJ databases">
        <title>Draft genomes of a novel of Aminipila strains.</title>
        <authorList>
            <person name="Ma S."/>
        </authorList>
    </citation>
    <scope>NUCLEOTIDE SEQUENCE [LARGE SCALE GENOMIC DNA]</scope>
    <source>
        <strain evidence="19">JN-39</strain>
    </source>
</reference>
<dbReference type="InterPro" id="IPR036890">
    <property type="entry name" value="HATPase_C_sf"/>
</dbReference>
<keyword evidence="6" id="KW-0808">Transferase</keyword>
<accession>A0A410PWN2</accession>
<evidence type="ECO:0000256" key="3">
    <source>
        <dbReference type="ARBA" id="ARBA00012438"/>
    </source>
</evidence>
<feature type="domain" description="Histidine kinase" evidence="16">
    <location>
        <begin position="314"/>
        <end position="537"/>
    </location>
</feature>
<dbReference type="SMART" id="SM00304">
    <property type="entry name" value="HAMP"/>
    <property type="match status" value="1"/>
</dbReference>
<evidence type="ECO:0000256" key="11">
    <source>
        <dbReference type="ARBA" id="ARBA00022989"/>
    </source>
</evidence>
<dbReference type="Gene3D" id="6.10.340.10">
    <property type="match status" value="1"/>
</dbReference>
<evidence type="ECO:0000256" key="6">
    <source>
        <dbReference type="ARBA" id="ARBA00022679"/>
    </source>
</evidence>
<dbReference type="InterPro" id="IPR036097">
    <property type="entry name" value="HisK_dim/P_sf"/>
</dbReference>
<dbReference type="SUPFAM" id="SSF158472">
    <property type="entry name" value="HAMP domain-like"/>
    <property type="match status" value="1"/>
</dbReference>
<dbReference type="PANTHER" id="PTHR45528">
    <property type="entry name" value="SENSOR HISTIDINE KINASE CPXA"/>
    <property type="match status" value="1"/>
</dbReference>
<sequence length="537" mass="61582">MKKDKRKKGSFFSLLIKNYIAFTVVNVILVLSIFSLGTLALGAHLKMAKGDISSSVKLLEKGQYERVKPYTLVGPKGYFEILDKNNKVVYTSDQKRSRGVYTKGELECIQDYTGNVYRFCSRYKDPDDQPLVVVQSEHYEENHRRSDYFQIFDQNRDVVMASTNAPEKRHYTKREFTYLTNDLDDDLEISKYTFEGNDGKDYKLIMNMTFSDQRSLAAYSHGLIVIDIGIILCYILSIFGFVLWLSRKIKKPLYTLSNAMQAFADGDRNQEVKYKGSAEFVQICDSFNNMSEQLRESEQAKIKMEEQRQKMLADISHDLKTPITTIQGYAKALADEMIAPENQKKYLNKIYGKSVELTDLINTFYEYSKLEHPDFSFSLQPIEIYEFLREYLAGRYEEISDKGFELELDIPEKHALCKIDAPQLKRGFDNIVNNSIKHNPKGTKLFVHVSEEHDQTGKAAVQIIFADNGVGIPEDIALSIFDPFVVGDDSRNSAQGSGLGLSISKKIIEGHGGRITLERNQTREHKTVFKIWIPQEE</sequence>
<evidence type="ECO:0000256" key="2">
    <source>
        <dbReference type="ARBA" id="ARBA00004651"/>
    </source>
</evidence>
<evidence type="ECO:0000256" key="12">
    <source>
        <dbReference type="ARBA" id="ARBA00023012"/>
    </source>
</evidence>
<dbReference type="KEGG" id="amij:EQM06_09065"/>
<evidence type="ECO:0000256" key="8">
    <source>
        <dbReference type="ARBA" id="ARBA00022741"/>
    </source>
</evidence>
<keyword evidence="19" id="KW-1185">Reference proteome</keyword>
<dbReference type="SUPFAM" id="SSF55874">
    <property type="entry name" value="ATPase domain of HSP90 chaperone/DNA topoisomerase II/histidine kinase"/>
    <property type="match status" value="1"/>
</dbReference>
<keyword evidence="9 18" id="KW-0418">Kinase</keyword>
<keyword evidence="8" id="KW-0547">Nucleotide-binding</keyword>
<dbReference type="InterPro" id="IPR003594">
    <property type="entry name" value="HATPase_dom"/>
</dbReference>
<dbReference type="InterPro" id="IPR003661">
    <property type="entry name" value="HisK_dim/P_dom"/>
</dbReference>
<dbReference type="GO" id="GO:0005886">
    <property type="term" value="C:plasma membrane"/>
    <property type="evidence" value="ECO:0007669"/>
    <property type="project" value="UniProtKB-SubCell"/>
</dbReference>
<evidence type="ECO:0000313" key="19">
    <source>
        <dbReference type="Proteomes" id="UP000287601"/>
    </source>
</evidence>
<dbReference type="Gene3D" id="1.10.287.130">
    <property type="match status" value="1"/>
</dbReference>
<evidence type="ECO:0000256" key="14">
    <source>
        <dbReference type="SAM" id="Coils"/>
    </source>
</evidence>
<feature type="transmembrane region" description="Helical" evidence="15">
    <location>
        <begin position="20"/>
        <end position="45"/>
    </location>
</feature>
<dbReference type="CDD" id="cd00075">
    <property type="entry name" value="HATPase"/>
    <property type="match status" value="1"/>
</dbReference>
<evidence type="ECO:0000256" key="13">
    <source>
        <dbReference type="ARBA" id="ARBA00023136"/>
    </source>
</evidence>
<organism evidence="18 19">
    <name type="scientific">Aminipila luticellarii</name>
    <dbReference type="NCBI Taxonomy" id="2507160"/>
    <lineage>
        <taxon>Bacteria</taxon>
        <taxon>Bacillati</taxon>
        <taxon>Bacillota</taxon>
        <taxon>Clostridia</taxon>
        <taxon>Peptostreptococcales</taxon>
        <taxon>Anaerovoracaceae</taxon>
        <taxon>Aminipila</taxon>
    </lineage>
</organism>
<comment type="subcellular location">
    <subcellularLocation>
        <location evidence="2">Cell membrane</location>
        <topology evidence="2">Multi-pass membrane protein</topology>
    </subcellularLocation>
</comment>
<keyword evidence="12" id="KW-0902">Two-component regulatory system</keyword>
<keyword evidence="13 15" id="KW-0472">Membrane</keyword>
<protein>
    <recommendedName>
        <fullName evidence="3">histidine kinase</fullName>
        <ecNumber evidence="3">2.7.13.3</ecNumber>
    </recommendedName>
</protein>
<dbReference type="InterPro" id="IPR003660">
    <property type="entry name" value="HAMP_dom"/>
</dbReference>
<dbReference type="Proteomes" id="UP000287601">
    <property type="component" value="Chromosome"/>
</dbReference>
<dbReference type="Pfam" id="PF00672">
    <property type="entry name" value="HAMP"/>
    <property type="match status" value="1"/>
</dbReference>
<dbReference type="Pfam" id="PF00512">
    <property type="entry name" value="HisKA"/>
    <property type="match status" value="1"/>
</dbReference>
<dbReference type="CDD" id="cd06225">
    <property type="entry name" value="HAMP"/>
    <property type="match status" value="1"/>
</dbReference>
<evidence type="ECO:0000313" key="18">
    <source>
        <dbReference type="EMBL" id="QAT43353.1"/>
    </source>
</evidence>
<dbReference type="InterPro" id="IPR005467">
    <property type="entry name" value="His_kinase_dom"/>
</dbReference>
<feature type="domain" description="HAMP" evidence="17">
    <location>
        <begin position="247"/>
        <end position="299"/>
    </location>
</feature>
<evidence type="ECO:0000256" key="15">
    <source>
        <dbReference type="SAM" id="Phobius"/>
    </source>
</evidence>
<comment type="catalytic activity">
    <reaction evidence="1">
        <text>ATP + protein L-histidine = ADP + protein N-phospho-L-histidine.</text>
        <dbReference type="EC" id="2.7.13.3"/>
    </reaction>
</comment>
<proteinExistence type="predicted"/>
<keyword evidence="14" id="KW-0175">Coiled coil</keyword>
<evidence type="ECO:0000256" key="5">
    <source>
        <dbReference type="ARBA" id="ARBA00022553"/>
    </source>
</evidence>